<organism evidence="2 3">
    <name type="scientific">Ferrimonas sediminum</name>
    <dbReference type="NCBI Taxonomy" id="718193"/>
    <lineage>
        <taxon>Bacteria</taxon>
        <taxon>Pseudomonadati</taxon>
        <taxon>Pseudomonadota</taxon>
        <taxon>Gammaproteobacteria</taxon>
        <taxon>Alteromonadales</taxon>
        <taxon>Ferrimonadaceae</taxon>
        <taxon>Ferrimonas</taxon>
    </lineage>
</organism>
<feature type="region of interest" description="Disordered" evidence="1">
    <location>
        <begin position="1"/>
        <end position="53"/>
    </location>
</feature>
<dbReference type="EMBL" id="FNEM01000009">
    <property type="protein sequence ID" value="SDJ50014.1"/>
    <property type="molecule type" value="Genomic_DNA"/>
</dbReference>
<dbReference type="InterPro" id="IPR021677">
    <property type="entry name" value="DUF2986"/>
</dbReference>
<reference evidence="3" key="1">
    <citation type="submission" date="2016-10" db="EMBL/GenBank/DDBJ databases">
        <authorList>
            <person name="Varghese N."/>
            <person name="Submissions S."/>
        </authorList>
    </citation>
    <scope>NUCLEOTIDE SEQUENCE [LARGE SCALE GENOMIC DNA]</scope>
    <source>
        <strain evidence="3">DSM 23317</strain>
    </source>
</reference>
<dbReference type="Proteomes" id="UP000199527">
    <property type="component" value="Unassembled WGS sequence"/>
</dbReference>
<evidence type="ECO:0008006" key="4">
    <source>
        <dbReference type="Google" id="ProtNLM"/>
    </source>
</evidence>
<dbReference type="Pfam" id="PF11661">
    <property type="entry name" value="DUF2986"/>
    <property type="match status" value="1"/>
</dbReference>
<gene>
    <name evidence="2" type="ORF">SAMN04488540_1097</name>
</gene>
<dbReference type="RefSeq" id="WP_090365394.1">
    <property type="nucleotide sequence ID" value="NZ_FNEM01000009.1"/>
</dbReference>
<name>A0A1G8U8T2_9GAMM</name>
<keyword evidence="3" id="KW-1185">Reference proteome</keyword>
<accession>A0A1G8U8T2</accession>
<feature type="compositionally biased region" description="Basic residues" evidence="1">
    <location>
        <begin position="1"/>
        <end position="30"/>
    </location>
</feature>
<proteinExistence type="predicted"/>
<evidence type="ECO:0000313" key="2">
    <source>
        <dbReference type="EMBL" id="SDJ50014.1"/>
    </source>
</evidence>
<protein>
    <recommendedName>
        <fullName evidence="4">DUF2986 domain-containing protein</fullName>
    </recommendedName>
</protein>
<evidence type="ECO:0000256" key="1">
    <source>
        <dbReference type="SAM" id="MobiDB-lite"/>
    </source>
</evidence>
<sequence>MNRKKKINSILKKKAKRAAAKTSTNKKPKYIPKGEREQQQQIDAQPDSEAGAE</sequence>
<evidence type="ECO:0000313" key="3">
    <source>
        <dbReference type="Proteomes" id="UP000199527"/>
    </source>
</evidence>
<dbReference type="AlphaFoldDB" id="A0A1G8U8T2"/>